<feature type="transmembrane region" description="Helical" evidence="10">
    <location>
        <begin position="132"/>
        <end position="156"/>
    </location>
</feature>
<evidence type="ECO:0000256" key="6">
    <source>
        <dbReference type="ARBA" id="ARBA00022771"/>
    </source>
</evidence>
<dbReference type="SUPFAM" id="SSF57850">
    <property type="entry name" value="RING/U-box"/>
    <property type="match status" value="1"/>
</dbReference>
<evidence type="ECO:0000256" key="7">
    <source>
        <dbReference type="ARBA" id="ARBA00022786"/>
    </source>
</evidence>
<evidence type="ECO:0000259" key="11">
    <source>
        <dbReference type="PROSITE" id="PS50089"/>
    </source>
</evidence>
<dbReference type="InterPro" id="IPR001841">
    <property type="entry name" value="Znf_RING"/>
</dbReference>
<name>A0AAN9MQ09_CANGL</name>
<evidence type="ECO:0000256" key="2">
    <source>
        <dbReference type="ARBA" id="ARBA00004906"/>
    </source>
</evidence>
<evidence type="ECO:0000256" key="3">
    <source>
        <dbReference type="ARBA" id="ARBA00012483"/>
    </source>
</evidence>
<protein>
    <recommendedName>
        <fullName evidence="3">RING-type E3 ubiquitin transferase</fullName>
        <ecNumber evidence="3">2.3.2.27</ecNumber>
    </recommendedName>
</protein>
<dbReference type="PROSITE" id="PS50089">
    <property type="entry name" value="ZF_RING_2"/>
    <property type="match status" value="1"/>
</dbReference>
<keyword evidence="4" id="KW-0808">Transferase</keyword>
<keyword evidence="5" id="KW-0479">Metal-binding</keyword>
<keyword evidence="10" id="KW-0812">Transmembrane</keyword>
<evidence type="ECO:0000256" key="10">
    <source>
        <dbReference type="SAM" id="Phobius"/>
    </source>
</evidence>
<dbReference type="PANTHER" id="PTHR46913">
    <property type="entry name" value="RING-H2 FINGER PROTEIN ATL16"/>
    <property type="match status" value="1"/>
</dbReference>
<keyword evidence="7" id="KW-0833">Ubl conjugation pathway</keyword>
<dbReference type="SMART" id="SM00184">
    <property type="entry name" value="RING"/>
    <property type="match status" value="1"/>
</dbReference>
<dbReference type="EC" id="2.3.2.27" evidence="3"/>
<dbReference type="PANTHER" id="PTHR46913:SF23">
    <property type="entry name" value="E3 UBIQUITIN-PROTEIN LIGASE RHA4A-RELATED"/>
    <property type="match status" value="1"/>
</dbReference>
<dbReference type="EMBL" id="JAYMYQ010000001">
    <property type="protein sequence ID" value="KAK7358501.1"/>
    <property type="molecule type" value="Genomic_DNA"/>
</dbReference>
<dbReference type="Pfam" id="PF13639">
    <property type="entry name" value="zf-RING_2"/>
    <property type="match status" value="1"/>
</dbReference>
<organism evidence="12 13">
    <name type="scientific">Canavalia gladiata</name>
    <name type="common">Sword bean</name>
    <name type="synonym">Dolichos gladiatus</name>
    <dbReference type="NCBI Taxonomy" id="3824"/>
    <lineage>
        <taxon>Eukaryota</taxon>
        <taxon>Viridiplantae</taxon>
        <taxon>Streptophyta</taxon>
        <taxon>Embryophyta</taxon>
        <taxon>Tracheophyta</taxon>
        <taxon>Spermatophyta</taxon>
        <taxon>Magnoliopsida</taxon>
        <taxon>eudicotyledons</taxon>
        <taxon>Gunneridae</taxon>
        <taxon>Pentapetalae</taxon>
        <taxon>rosids</taxon>
        <taxon>fabids</taxon>
        <taxon>Fabales</taxon>
        <taxon>Fabaceae</taxon>
        <taxon>Papilionoideae</taxon>
        <taxon>50 kb inversion clade</taxon>
        <taxon>NPAAA clade</taxon>
        <taxon>indigoferoid/millettioid clade</taxon>
        <taxon>Phaseoleae</taxon>
        <taxon>Canavalia</taxon>
    </lineage>
</organism>
<evidence type="ECO:0000256" key="9">
    <source>
        <dbReference type="PROSITE-ProRule" id="PRU00175"/>
    </source>
</evidence>
<keyword evidence="8" id="KW-0862">Zinc</keyword>
<feature type="domain" description="RING-type" evidence="11">
    <location>
        <begin position="218"/>
        <end position="260"/>
    </location>
</feature>
<dbReference type="InterPro" id="IPR013083">
    <property type="entry name" value="Znf_RING/FYVE/PHD"/>
</dbReference>
<keyword evidence="6 9" id="KW-0863">Zinc-finger</keyword>
<comment type="catalytic activity">
    <reaction evidence="1">
        <text>S-ubiquitinyl-[E2 ubiquitin-conjugating enzyme]-L-cysteine + [acceptor protein]-L-lysine = [E2 ubiquitin-conjugating enzyme]-L-cysteine + N(6)-ubiquitinyl-[acceptor protein]-L-lysine.</text>
        <dbReference type="EC" id="2.3.2.27"/>
    </reaction>
</comment>
<sequence>MLYSSFAIETFFCLIIRIPVIHEEIQGSVCNEKWKNNSLPKLHSLLQQSIKFHEFSTSMLIVTQGKNALNSLQGVGVHILVVEDHGLVPPFENIEYVPMFVNVKGTESVVMAVPQTPPSSPHLYPQELQLKLYQAFIFSIPILFSIILVLLFYLFYLKRRASSLSSSPPLHILPTTANPQTTYPYPSSPCRLDLTVQFLDKLPRILFDEDLRTGDSVCCVCLGEFEVKEEVLQIPQCKHVFHINCIRNWLQSHSTCPLCRCSIIPSSKYLSPAPIIASDPPQLSAISGSPSHIISWSPQQHEAGASTNTAIFQGNDVLIR</sequence>
<evidence type="ECO:0000256" key="5">
    <source>
        <dbReference type="ARBA" id="ARBA00022723"/>
    </source>
</evidence>
<accession>A0AAN9MQ09</accession>
<proteinExistence type="predicted"/>
<keyword evidence="10" id="KW-1133">Transmembrane helix</keyword>
<keyword evidence="10" id="KW-0472">Membrane</keyword>
<evidence type="ECO:0000313" key="13">
    <source>
        <dbReference type="Proteomes" id="UP001367508"/>
    </source>
</evidence>
<evidence type="ECO:0000313" key="12">
    <source>
        <dbReference type="EMBL" id="KAK7358501.1"/>
    </source>
</evidence>
<dbReference type="FunFam" id="3.30.40.10:FF:000786">
    <property type="entry name" value="Putative E3 ubiquitin-protein ligase RHA4A isoform A"/>
    <property type="match status" value="1"/>
</dbReference>
<comment type="pathway">
    <text evidence="2">Protein modification; protein ubiquitination.</text>
</comment>
<evidence type="ECO:0000256" key="4">
    <source>
        <dbReference type="ARBA" id="ARBA00022679"/>
    </source>
</evidence>
<dbReference type="CDD" id="cd16461">
    <property type="entry name" value="RING-H2_EL5-like"/>
    <property type="match status" value="1"/>
</dbReference>
<dbReference type="InterPro" id="IPR044600">
    <property type="entry name" value="ATL1/ATL16-like"/>
</dbReference>
<dbReference type="GO" id="GO:0061630">
    <property type="term" value="F:ubiquitin protein ligase activity"/>
    <property type="evidence" value="ECO:0007669"/>
    <property type="project" value="UniProtKB-EC"/>
</dbReference>
<gene>
    <name evidence="12" type="ORF">VNO77_00430</name>
</gene>
<evidence type="ECO:0000256" key="1">
    <source>
        <dbReference type="ARBA" id="ARBA00000900"/>
    </source>
</evidence>
<evidence type="ECO:0000256" key="8">
    <source>
        <dbReference type="ARBA" id="ARBA00022833"/>
    </source>
</evidence>
<dbReference type="AlphaFoldDB" id="A0AAN9MQ09"/>
<comment type="caution">
    <text evidence="12">The sequence shown here is derived from an EMBL/GenBank/DDBJ whole genome shotgun (WGS) entry which is preliminary data.</text>
</comment>
<reference evidence="12 13" key="1">
    <citation type="submission" date="2024-01" db="EMBL/GenBank/DDBJ databases">
        <title>The genomes of 5 underutilized Papilionoideae crops provide insights into root nodulation and disease resistanc.</title>
        <authorList>
            <person name="Jiang F."/>
        </authorList>
    </citation>
    <scope>NUCLEOTIDE SEQUENCE [LARGE SCALE GENOMIC DNA]</scope>
    <source>
        <strain evidence="12">LVBAO_FW01</strain>
        <tissue evidence="12">Leaves</tissue>
    </source>
</reference>
<dbReference type="GO" id="GO:0008270">
    <property type="term" value="F:zinc ion binding"/>
    <property type="evidence" value="ECO:0007669"/>
    <property type="project" value="UniProtKB-KW"/>
</dbReference>
<keyword evidence="13" id="KW-1185">Reference proteome</keyword>
<dbReference type="Proteomes" id="UP001367508">
    <property type="component" value="Unassembled WGS sequence"/>
</dbReference>
<dbReference type="Gene3D" id="3.30.40.10">
    <property type="entry name" value="Zinc/RING finger domain, C3HC4 (zinc finger)"/>
    <property type="match status" value="1"/>
</dbReference>
<dbReference type="GO" id="GO:0016567">
    <property type="term" value="P:protein ubiquitination"/>
    <property type="evidence" value="ECO:0007669"/>
    <property type="project" value="InterPro"/>
</dbReference>